<evidence type="ECO:0000256" key="1">
    <source>
        <dbReference type="ARBA" id="ARBA00006540"/>
    </source>
</evidence>
<dbReference type="PANTHER" id="PTHR11229:SF16">
    <property type="entry name" value="LARGE RIBOSOMAL SUBUNIT PROTEIN UL3C"/>
    <property type="match status" value="1"/>
</dbReference>
<feature type="region of interest" description="Disordered" evidence="7">
    <location>
        <begin position="152"/>
        <end position="191"/>
    </location>
</feature>
<dbReference type="Pfam" id="PF00297">
    <property type="entry name" value="Ribosomal_L3"/>
    <property type="match status" value="1"/>
</dbReference>
<comment type="caution">
    <text evidence="8">The sequence shown here is derived from an EMBL/GenBank/DDBJ whole genome shotgun (WGS) entry which is preliminary data.</text>
</comment>
<dbReference type="SUPFAM" id="SSF50447">
    <property type="entry name" value="Translation proteins"/>
    <property type="match status" value="1"/>
</dbReference>
<dbReference type="Gene3D" id="2.40.30.10">
    <property type="entry name" value="Translation factors"/>
    <property type="match status" value="1"/>
</dbReference>
<evidence type="ECO:0000313" key="8">
    <source>
        <dbReference type="EMBL" id="KKU63246.1"/>
    </source>
</evidence>
<dbReference type="InterPro" id="IPR000597">
    <property type="entry name" value="Ribosomal_uL3"/>
</dbReference>
<comment type="similarity">
    <text evidence="1">Belongs to the universal ribosomal protein uL3 family.</text>
</comment>
<dbReference type="PATRIC" id="fig|1618364.3.peg.839"/>
<dbReference type="PANTHER" id="PTHR11229">
    <property type="entry name" value="50S RIBOSOMAL PROTEIN L3"/>
    <property type="match status" value="1"/>
</dbReference>
<evidence type="ECO:0000256" key="3">
    <source>
        <dbReference type="ARBA" id="ARBA00022884"/>
    </source>
</evidence>
<evidence type="ECO:0000256" key="6">
    <source>
        <dbReference type="NCBIfam" id="TIGR03625"/>
    </source>
</evidence>
<dbReference type="FunFam" id="2.40.30.10:FF:000004">
    <property type="entry name" value="50S ribosomal protein L3"/>
    <property type="match status" value="1"/>
</dbReference>
<dbReference type="GO" id="GO:0022625">
    <property type="term" value="C:cytosolic large ribosomal subunit"/>
    <property type="evidence" value="ECO:0007669"/>
    <property type="project" value="TreeGrafter"/>
</dbReference>
<sequence>MPTRLRFDTIDSSCEQKDLPTLLLRLRSVGYLSTKCLPALFLWPKRPMNTIFAIKTGMSAKFTAAGEQAGSTILSIIPMKVLDLRTIDKHGYSAVRLLISKPKSQITKEIRTNEIMEPGTEIKPEDVLAVGDKVSVSGITKGKGFTGAVKRWGFAGGPRTHGQSDREKAPGSSGATTTPGRVYKGKRRAGHMGAEKVTVTNLEVLELDPEKRQVVIKGSVPGANRYTLLTIKKLS</sequence>
<evidence type="ECO:0000256" key="4">
    <source>
        <dbReference type="ARBA" id="ARBA00022980"/>
    </source>
</evidence>
<evidence type="ECO:0000256" key="5">
    <source>
        <dbReference type="ARBA" id="ARBA00023274"/>
    </source>
</evidence>
<keyword evidence="4 8" id="KW-0689">Ribosomal protein</keyword>
<evidence type="ECO:0000313" key="9">
    <source>
        <dbReference type="Proteomes" id="UP000034502"/>
    </source>
</evidence>
<dbReference type="AlphaFoldDB" id="A0A0G1S1K6"/>
<organism evidence="8 9">
    <name type="scientific">Candidatus Amesbacteria bacterium GW2011_GWC1_47_15</name>
    <dbReference type="NCBI Taxonomy" id="1618364"/>
    <lineage>
        <taxon>Bacteria</taxon>
        <taxon>Candidatus Amesiibacteriota</taxon>
    </lineage>
</organism>
<dbReference type="InterPro" id="IPR009000">
    <property type="entry name" value="Transl_B-barrel_sf"/>
</dbReference>
<dbReference type="InterPro" id="IPR019927">
    <property type="entry name" value="Ribosomal_uL3_bac/org-type"/>
</dbReference>
<accession>A0A0G1S1K6</accession>
<name>A0A0G1S1K6_9BACT</name>
<dbReference type="EMBL" id="LCNU01000029">
    <property type="protein sequence ID" value="KKU63246.1"/>
    <property type="molecule type" value="Genomic_DNA"/>
</dbReference>
<proteinExistence type="inferred from homology"/>
<dbReference type="GO" id="GO:0006412">
    <property type="term" value="P:translation"/>
    <property type="evidence" value="ECO:0007669"/>
    <property type="project" value="UniProtKB-UniRule"/>
</dbReference>
<protein>
    <recommendedName>
        <fullName evidence="6">50S ribosomal protein L3</fullName>
    </recommendedName>
</protein>
<keyword evidence="3" id="KW-0694">RNA-binding</keyword>
<dbReference type="NCBIfam" id="TIGR03625">
    <property type="entry name" value="L3_bact"/>
    <property type="match status" value="1"/>
</dbReference>
<evidence type="ECO:0000256" key="7">
    <source>
        <dbReference type="SAM" id="MobiDB-lite"/>
    </source>
</evidence>
<evidence type="ECO:0000256" key="2">
    <source>
        <dbReference type="ARBA" id="ARBA00022730"/>
    </source>
</evidence>
<dbReference type="STRING" id="1618364.UX86_C0029G0017"/>
<gene>
    <name evidence="8" type="primary">rplC</name>
    <name evidence="8" type="ORF">UX86_C0029G0017</name>
</gene>
<reference evidence="8 9" key="1">
    <citation type="journal article" date="2015" name="Nature">
        <title>rRNA introns, odd ribosomes, and small enigmatic genomes across a large radiation of phyla.</title>
        <authorList>
            <person name="Brown C.T."/>
            <person name="Hug L.A."/>
            <person name="Thomas B.C."/>
            <person name="Sharon I."/>
            <person name="Castelle C.J."/>
            <person name="Singh A."/>
            <person name="Wilkins M.J."/>
            <person name="Williams K.H."/>
            <person name="Banfield J.F."/>
        </authorList>
    </citation>
    <scope>NUCLEOTIDE SEQUENCE [LARGE SCALE GENOMIC DNA]</scope>
</reference>
<keyword evidence="5" id="KW-0687">Ribonucleoprotein</keyword>
<dbReference type="Proteomes" id="UP000034502">
    <property type="component" value="Unassembled WGS sequence"/>
</dbReference>
<dbReference type="GO" id="GO:0019843">
    <property type="term" value="F:rRNA binding"/>
    <property type="evidence" value="ECO:0007669"/>
    <property type="project" value="UniProtKB-KW"/>
</dbReference>
<keyword evidence="2" id="KW-0699">rRNA-binding</keyword>
<dbReference type="GO" id="GO:0003735">
    <property type="term" value="F:structural constituent of ribosome"/>
    <property type="evidence" value="ECO:0007669"/>
    <property type="project" value="UniProtKB-UniRule"/>
</dbReference>